<dbReference type="EMBL" id="VSSQ01038500">
    <property type="protein sequence ID" value="MPM91446.1"/>
    <property type="molecule type" value="Genomic_DNA"/>
</dbReference>
<accession>A0A645DQ75</accession>
<proteinExistence type="predicted"/>
<feature type="region of interest" description="Disordered" evidence="1">
    <location>
        <begin position="1"/>
        <end position="28"/>
    </location>
</feature>
<name>A0A645DQ75_9ZZZZ</name>
<evidence type="ECO:0000256" key="1">
    <source>
        <dbReference type="SAM" id="MobiDB-lite"/>
    </source>
</evidence>
<organism evidence="2">
    <name type="scientific">bioreactor metagenome</name>
    <dbReference type="NCBI Taxonomy" id="1076179"/>
    <lineage>
        <taxon>unclassified sequences</taxon>
        <taxon>metagenomes</taxon>
        <taxon>ecological metagenomes</taxon>
    </lineage>
</organism>
<gene>
    <name evidence="2" type="ORF">SDC9_138575</name>
</gene>
<sequence>MELGHSRKFYSPGNGKGERGRRRKFRGKTERADGLRLSFHDYGVAKRVHERRPFLKVAADACGKLTKAFDGADIGFEVKRCFVGAEPLYHVLIKRVVLSRQDCSSTLRDTAADGLGLGENAVNSRLSEQPRAQHSGHTASDDQHVGAYVAVERRKPRRCSCFCPEKIHY</sequence>
<reference evidence="2" key="1">
    <citation type="submission" date="2019-08" db="EMBL/GenBank/DDBJ databases">
        <authorList>
            <person name="Kucharzyk K."/>
            <person name="Murdoch R.W."/>
            <person name="Higgins S."/>
            <person name="Loffler F."/>
        </authorList>
    </citation>
    <scope>NUCLEOTIDE SEQUENCE</scope>
</reference>
<comment type="caution">
    <text evidence="2">The sequence shown here is derived from an EMBL/GenBank/DDBJ whole genome shotgun (WGS) entry which is preliminary data.</text>
</comment>
<evidence type="ECO:0000313" key="2">
    <source>
        <dbReference type="EMBL" id="MPM91446.1"/>
    </source>
</evidence>
<dbReference type="AlphaFoldDB" id="A0A645DQ75"/>
<protein>
    <submittedName>
        <fullName evidence="2">Uncharacterized protein</fullName>
    </submittedName>
</protein>